<proteinExistence type="predicted"/>
<organism evidence="1">
    <name type="scientific">uncultured Leptolyngbya sp</name>
    <dbReference type="NCBI Taxonomy" id="332963"/>
    <lineage>
        <taxon>Bacteria</taxon>
        <taxon>Bacillati</taxon>
        <taxon>Cyanobacteriota</taxon>
        <taxon>Cyanophyceae</taxon>
        <taxon>Leptolyngbyales</taxon>
        <taxon>Leptolyngbyaceae</taxon>
        <taxon>Leptolyngbya group</taxon>
        <taxon>Leptolyngbya</taxon>
        <taxon>environmental samples</taxon>
    </lineage>
</organism>
<sequence length="141" mass="15164">MANDTLQTPAQGQICRSMAGLGNYNYAADGRSGVAALAGNLRGGVHFRQIGEFRDLGDGRSEGEFEHMFVTEDGSTLRTRDTSWGIAVPGTDYIVGGAAYTVVEGTGEFQDFKGTFRSWGTFAPKEGKAILRYEGQICRPA</sequence>
<name>A0A6J4KAR4_9CYAN</name>
<accession>A0A6J4KAR4</accession>
<dbReference type="EMBL" id="CADCTY010000100">
    <property type="protein sequence ID" value="CAA9299992.1"/>
    <property type="molecule type" value="Genomic_DNA"/>
</dbReference>
<protein>
    <submittedName>
        <fullName evidence="1">Uncharacterized protein</fullName>
    </submittedName>
</protein>
<reference evidence="1" key="1">
    <citation type="submission" date="2020-02" db="EMBL/GenBank/DDBJ databases">
        <authorList>
            <person name="Meier V. D."/>
        </authorList>
    </citation>
    <scope>NUCLEOTIDE SEQUENCE</scope>
    <source>
        <strain evidence="1">AVDCRST_MAG94</strain>
    </source>
</reference>
<dbReference type="AlphaFoldDB" id="A0A6J4KAR4"/>
<gene>
    <name evidence="1" type="ORF">AVDCRST_MAG94-284</name>
</gene>
<evidence type="ECO:0000313" key="1">
    <source>
        <dbReference type="EMBL" id="CAA9299992.1"/>
    </source>
</evidence>